<reference evidence="2 3" key="1">
    <citation type="journal article" date="2018" name="Mol. Biol. Evol.">
        <title>Analysis of the draft genome of the red seaweed Gracilariopsis chorda provides insights into genome size evolution in Rhodophyta.</title>
        <authorList>
            <person name="Lee J."/>
            <person name="Yang E.C."/>
            <person name="Graf L."/>
            <person name="Yang J.H."/>
            <person name="Qiu H."/>
            <person name="Zel Zion U."/>
            <person name="Chan C.X."/>
            <person name="Stephens T.G."/>
            <person name="Weber A.P.M."/>
            <person name="Boo G.H."/>
            <person name="Boo S.M."/>
            <person name="Kim K.M."/>
            <person name="Shin Y."/>
            <person name="Jung M."/>
            <person name="Lee S.J."/>
            <person name="Yim H.S."/>
            <person name="Lee J.H."/>
            <person name="Bhattacharya D."/>
            <person name="Yoon H.S."/>
        </authorList>
    </citation>
    <scope>NUCLEOTIDE SEQUENCE [LARGE SCALE GENOMIC DNA]</scope>
    <source>
        <strain evidence="2 3">SKKU-2015</strain>
        <tissue evidence="2">Whole body</tissue>
    </source>
</reference>
<evidence type="ECO:0000256" key="1">
    <source>
        <dbReference type="SAM" id="MobiDB-lite"/>
    </source>
</evidence>
<gene>
    <name evidence="2" type="ORF">BWQ96_05663</name>
</gene>
<protein>
    <submittedName>
        <fullName evidence="2">Uncharacterized protein</fullName>
    </submittedName>
</protein>
<dbReference type="Proteomes" id="UP000247409">
    <property type="component" value="Unassembled WGS sequence"/>
</dbReference>
<name>A0A2V3IR43_9FLOR</name>
<feature type="region of interest" description="Disordered" evidence="1">
    <location>
        <begin position="1"/>
        <end position="94"/>
    </location>
</feature>
<dbReference type="EMBL" id="NBIV01000087">
    <property type="protein sequence ID" value="PXF44586.1"/>
    <property type="molecule type" value="Genomic_DNA"/>
</dbReference>
<evidence type="ECO:0000313" key="2">
    <source>
        <dbReference type="EMBL" id="PXF44586.1"/>
    </source>
</evidence>
<sequence>MDGSLRCADEDPAPDDPPSPDSSAEISIAVDVLTACRSPERDDDPAEEPLSTLRDGPLEDAPPLATGMPIDEEEDATGAIDDPPIAEEEPPPDERDRRLCISPICISRSVINVCCLGFLLFSWRRAFVLTSLSVSCGFFLTTNPMMSKITSRFSSASLCGPMSWLAFNTSCASWRQAGTYCAPLILDVHPMKSRKSECKEGDPILEENSIMLW</sequence>
<keyword evidence="3" id="KW-1185">Reference proteome</keyword>
<evidence type="ECO:0000313" key="3">
    <source>
        <dbReference type="Proteomes" id="UP000247409"/>
    </source>
</evidence>
<organism evidence="2 3">
    <name type="scientific">Gracilariopsis chorda</name>
    <dbReference type="NCBI Taxonomy" id="448386"/>
    <lineage>
        <taxon>Eukaryota</taxon>
        <taxon>Rhodophyta</taxon>
        <taxon>Florideophyceae</taxon>
        <taxon>Rhodymeniophycidae</taxon>
        <taxon>Gracilariales</taxon>
        <taxon>Gracilariaceae</taxon>
        <taxon>Gracilariopsis</taxon>
    </lineage>
</organism>
<dbReference type="AlphaFoldDB" id="A0A2V3IR43"/>
<accession>A0A2V3IR43</accession>
<comment type="caution">
    <text evidence="2">The sequence shown here is derived from an EMBL/GenBank/DDBJ whole genome shotgun (WGS) entry which is preliminary data.</text>
</comment>
<proteinExistence type="predicted"/>